<organism evidence="2 3">
    <name type="scientific">Caenorhabditis japonica</name>
    <dbReference type="NCBI Taxonomy" id="281687"/>
    <lineage>
        <taxon>Eukaryota</taxon>
        <taxon>Metazoa</taxon>
        <taxon>Ecdysozoa</taxon>
        <taxon>Nematoda</taxon>
        <taxon>Chromadorea</taxon>
        <taxon>Rhabditida</taxon>
        <taxon>Rhabditina</taxon>
        <taxon>Rhabditomorpha</taxon>
        <taxon>Rhabditoidea</taxon>
        <taxon>Rhabditidae</taxon>
        <taxon>Peloderinae</taxon>
        <taxon>Caenorhabditis</taxon>
    </lineage>
</organism>
<name>A0A8R1I5A8_CAEJA</name>
<dbReference type="InterPro" id="IPR054559">
    <property type="entry name" value="PSMD12-CSN4-like_N"/>
</dbReference>
<reference evidence="2" key="2">
    <citation type="submission" date="2022-06" db="UniProtKB">
        <authorList>
            <consortium name="EnsemblMetazoa"/>
        </authorList>
    </citation>
    <scope>IDENTIFICATION</scope>
    <source>
        <strain evidence="2">DF5081</strain>
    </source>
</reference>
<evidence type="ECO:0000313" key="3">
    <source>
        <dbReference type="Proteomes" id="UP000005237"/>
    </source>
</evidence>
<accession>A0A8R1I5A8</accession>
<evidence type="ECO:0000259" key="1">
    <source>
        <dbReference type="Pfam" id="PF22241"/>
    </source>
</evidence>
<dbReference type="EnsemblMetazoa" id="CJA20991a.1">
    <property type="protein sequence ID" value="CJA20991a.1"/>
    <property type="gene ID" value="WBGene00176563"/>
</dbReference>
<feature type="domain" description="PSMD12/CSN4-like N-terminal" evidence="1">
    <location>
        <begin position="30"/>
        <end position="116"/>
    </location>
</feature>
<reference evidence="3" key="1">
    <citation type="submission" date="2010-08" db="EMBL/GenBank/DDBJ databases">
        <authorList>
            <consortium name="Caenorhabditis japonica Sequencing Consortium"/>
            <person name="Wilson R.K."/>
        </authorList>
    </citation>
    <scope>NUCLEOTIDE SEQUENCE [LARGE SCALE GENOMIC DNA]</scope>
    <source>
        <strain evidence="3">DF5081</strain>
    </source>
</reference>
<keyword evidence="3" id="KW-1185">Reference proteome</keyword>
<dbReference type="Pfam" id="PF22241">
    <property type="entry name" value="PSMD12-CSN4_N"/>
    <property type="match status" value="1"/>
</dbReference>
<dbReference type="Proteomes" id="UP000005237">
    <property type="component" value="Unassembled WGS sequence"/>
</dbReference>
<sequence length="147" mass="16116">MLAQLCNKYLPENAAGSVNAQEIIKIIDTVIALETGSMVVSRQFVSLITERLDNEGLNTDSVKTISEGILSIIKTRTISYEDQVCILRLMLASLYEKEGRIKDAAQALIGINSDTSPKFNGPAAVREGSKAQLFIRITKLLIDCNEI</sequence>
<proteinExistence type="predicted"/>
<protein>
    <recommendedName>
        <fullName evidence="1">PSMD12/CSN4-like N-terminal domain-containing protein</fullName>
    </recommendedName>
</protein>
<evidence type="ECO:0000313" key="2">
    <source>
        <dbReference type="EnsemblMetazoa" id="CJA20991a.1"/>
    </source>
</evidence>